<comment type="caution">
    <text evidence="4">The sequence shown here is derived from an EMBL/GenBank/DDBJ whole genome shotgun (WGS) entry which is preliminary data.</text>
</comment>
<proteinExistence type="predicted"/>
<feature type="signal peptide" evidence="2">
    <location>
        <begin position="1"/>
        <end position="21"/>
    </location>
</feature>
<name>A0A0P7B5T9_9HYPO</name>
<dbReference type="InterPro" id="IPR003609">
    <property type="entry name" value="Pan_app"/>
</dbReference>
<evidence type="ECO:0000259" key="3">
    <source>
        <dbReference type="PROSITE" id="PS50948"/>
    </source>
</evidence>
<sequence length="146" mass="15683">MPSAKTLAIAITALAVSGANAGLCKPDTSTTSEDPSTTTTEACTGYTARSDPPEDATCGTKNIISNEVLVSESESSSLEDCAETCINTENCEVFSNAPATFPGSNFYCKLYSEYTLTPSPDGIQYYQPRCFEYCDRGGRGRGRRRR</sequence>
<evidence type="ECO:0000313" key="5">
    <source>
        <dbReference type="Proteomes" id="UP000050424"/>
    </source>
</evidence>
<keyword evidence="2" id="KW-0732">Signal</keyword>
<evidence type="ECO:0000256" key="2">
    <source>
        <dbReference type="SAM" id="SignalP"/>
    </source>
</evidence>
<gene>
    <name evidence="4" type="ORF">AK830_g5209</name>
</gene>
<dbReference type="PROSITE" id="PS50948">
    <property type="entry name" value="PAN"/>
    <property type="match status" value="1"/>
</dbReference>
<reference evidence="4 5" key="1">
    <citation type="submission" date="2015-09" db="EMBL/GenBank/DDBJ databases">
        <title>Draft genome of a European isolate of the apple canker pathogen Neonectria ditissima.</title>
        <authorList>
            <person name="Gomez-Cortecero A."/>
            <person name="Harrison R.J."/>
            <person name="Armitage A.D."/>
        </authorList>
    </citation>
    <scope>NUCLEOTIDE SEQUENCE [LARGE SCALE GENOMIC DNA]</scope>
    <source>
        <strain evidence="4 5">R09/05</strain>
    </source>
</reference>
<organism evidence="4 5">
    <name type="scientific">Neonectria ditissima</name>
    <dbReference type="NCBI Taxonomy" id="78410"/>
    <lineage>
        <taxon>Eukaryota</taxon>
        <taxon>Fungi</taxon>
        <taxon>Dikarya</taxon>
        <taxon>Ascomycota</taxon>
        <taxon>Pezizomycotina</taxon>
        <taxon>Sordariomycetes</taxon>
        <taxon>Hypocreomycetidae</taxon>
        <taxon>Hypocreales</taxon>
        <taxon>Nectriaceae</taxon>
        <taxon>Neonectria</taxon>
    </lineage>
</organism>
<evidence type="ECO:0000313" key="4">
    <source>
        <dbReference type="EMBL" id="KPM41350.1"/>
    </source>
</evidence>
<accession>A0A0P7B5T9</accession>
<evidence type="ECO:0000256" key="1">
    <source>
        <dbReference type="SAM" id="MobiDB-lite"/>
    </source>
</evidence>
<dbReference type="Proteomes" id="UP000050424">
    <property type="component" value="Unassembled WGS sequence"/>
</dbReference>
<feature type="region of interest" description="Disordered" evidence="1">
    <location>
        <begin position="26"/>
        <end position="54"/>
    </location>
</feature>
<dbReference type="EMBL" id="LKCW01000066">
    <property type="protein sequence ID" value="KPM41350.1"/>
    <property type="molecule type" value="Genomic_DNA"/>
</dbReference>
<feature type="domain" description="Apple" evidence="3">
    <location>
        <begin position="58"/>
        <end position="130"/>
    </location>
</feature>
<protein>
    <recommendedName>
        <fullName evidence="3">Apple domain-containing protein</fullName>
    </recommendedName>
</protein>
<dbReference type="AlphaFoldDB" id="A0A0P7B5T9"/>
<dbReference type="OrthoDB" id="5102035at2759"/>
<keyword evidence="5" id="KW-1185">Reference proteome</keyword>
<feature type="chain" id="PRO_5006135416" description="Apple domain-containing protein" evidence="2">
    <location>
        <begin position="22"/>
        <end position="146"/>
    </location>
</feature>
<feature type="compositionally biased region" description="Low complexity" evidence="1">
    <location>
        <begin position="26"/>
        <end position="47"/>
    </location>
</feature>